<dbReference type="RefSeq" id="WP_176353395.1">
    <property type="nucleotide sequence ID" value="NZ_JABWDU010000003.1"/>
</dbReference>
<protein>
    <submittedName>
        <fullName evidence="1">Uncharacterized protein</fullName>
    </submittedName>
</protein>
<gene>
    <name evidence="1" type="ORF">HT585_13290</name>
</gene>
<comment type="caution">
    <text evidence="1">The sequence shown here is derived from an EMBL/GenBank/DDBJ whole genome shotgun (WGS) entry which is preliminary data.</text>
</comment>
<proteinExistence type="predicted"/>
<accession>A0A7Y6Q6G4</accession>
<sequence>MAGREQKLYCPGMSLRAERCETGIDHLSKRTCRRRSPDAFCFALRFRGEIWEDGNQDQQRIEEDAKDTRF</sequence>
<dbReference type="AlphaFoldDB" id="A0A7Y6Q6G4"/>
<dbReference type="EMBL" id="JABWDU010000003">
    <property type="protein sequence ID" value="NVD39836.1"/>
    <property type="molecule type" value="Genomic_DNA"/>
</dbReference>
<organism evidence="1 2">
    <name type="scientific">Ensifer oleiphilus</name>
    <dbReference type="NCBI Taxonomy" id="2742698"/>
    <lineage>
        <taxon>Bacteria</taxon>
        <taxon>Pseudomonadati</taxon>
        <taxon>Pseudomonadota</taxon>
        <taxon>Alphaproteobacteria</taxon>
        <taxon>Hyphomicrobiales</taxon>
        <taxon>Rhizobiaceae</taxon>
        <taxon>Sinorhizobium/Ensifer group</taxon>
        <taxon>Ensifer</taxon>
    </lineage>
</organism>
<reference evidence="1 2" key="1">
    <citation type="submission" date="2020-06" db="EMBL/GenBank/DDBJ databases">
        <authorList>
            <person name="Grouzdev D.S."/>
        </authorList>
    </citation>
    <scope>NUCLEOTIDE SEQUENCE [LARGE SCALE GENOMIC DNA]</scope>
    <source>
        <strain evidence="1 2">HO-A22</strain>
    </source>
</reference>
<dbReference type="Proteomes" id="UP000520198">
    <property type="component" value="Unassembled WGS sequence"/>
</dbReference>
<name>A0A7Y6Q6G4_9HYPH</name>
<evidence type="ECO:0000313" key="1">
    <source>
        <dbReference type="EMBL" id="NVD39836.1"/>
    </source>
</evidence>
<keyword evidence="2" id="KW-1185">Reference proteome</keyword>
<evidence type="ECO:0000313" key="2">
    <source>
        <dbReference type="Proteomes" id="UP000520198"/>
    </source>
</evidence>